<gene>
    <name evidence="2" type="ORF">BGZ70_006169</name>
</gene>
<accession>A0A9P6M412</accession>
<evidence type="ECO:0000313" key="2">
    <source>
        <dbReference type="EMBL" id="KAF9964634.1"/>
    </source>
</evidence>
<dbReference type="InterPro" id="IPR058997">
    <property type="entry name" value="YycE-like_C"/>
</dbReference>
<dbReference type="AlphaFoldDB" id="A0A9P6M412"/>
<dbReference type="InterPro" id="IPR029068">
    <property type="entry name" value="Glyas_Bleomycin-R_OHBP_Dase"/>
</dbReference>
<dbReference type="InterPro" id="IPR037523">
    <property type="entry name" value="VOC_core"/>
</dbReference>
<feature type="domain" description="VOC" evidence="1">
    <location>
        <begin position="10"/>
        <end position="139"/>
    </location>
</feature>
<evidence type="ECO:0000259" key="1">
    <source>
        <dbReference type="PROSITE" id="PS51819"/>
    </source>
</evidence>
<reference evidence="2" key="1">
    <citation type="journal article" date="2020" name="Fungal Divers.">
        <title>Resolving the Mortierellaceae phylogeny through synthesis of multi-gene phylogenetics and phylogenomics.</title>
        <authorList>
            <person name="Vandepol N."/>
            <person name="Liber J."/>
            <person name="Desiro A."/>
            <person name="Na H."/>
            <person name="Kennedy M."/>
            <person name="Barry K."/>
            <person name="Grigoriev I.V."/>
            <person name="Miller A.N."/>
            <person name="O'Donnell K."/>
            <person name="Stajich J.E."/>
            <person name="Bonito G."/>
        </authorList>
    </citation>
    <scope>NUCLEOTIDE SEQUENCE</scope>
    <source>
        <strain evidence="2">CK1249</strain>
    </source>
</reference>
<dbReference type="CDD" id="cd06587">
    <property type="entry name" value="VOC"/>
    <property type="match status" value="1"/>
</dbReference>
<dbReference type="Pfam" id="PF22659">
    <property type="entry name" value="YycE-like_C"/>
    <property type="match status" value="1"/>
</dbReference>
<comment type="caution">
    <text evidence="2">The sequence shown here is derived from an EMBL/GenBank/DDBJ whole genome shotgun (WGS) entry which is preliminary data.</text>
</comment>
<name>A0A9P6M412_MORAP</name>
<organism evidence="2 3">
    <name type="scientific">Mortierella alpina</name>
    <name type="common">Oleaginous fungus</name>
    <name type="synonym">Mortierella renispora</name>
    <dbReference type="NCBI Taxonomy" id="64518"/>
    <lineage>
        <taxon>Eukaryota</taxon>
        <taxon>Fungi</taxon>
        <taxon>Fungi incertae sedis</taxon>
        <taxon>Mucoromycota</taxon>
        <taxon>Mortierellomycotina</taxon>
        <taxon>Mortierellomycetes</taxon>
        <taxon>Mortierellales</taxon>
        <taxon>Mortierellaceae</taxon>
        <taxon>Mortierella</taxon>
    </lineage>
</organism>
<dbReference type="Proteomes" id="UP000738359">
    <property type="component" value="Unassembled WGS sequence"/>
</dbReference>
<dbReference type="EMBL" id="JAAAHY010000341">
    <property type="protein sequence ID" value="KAF9964634.1"/>
    <property type="molecule type" value="Genomic_DNA"/>
</dbReference>
<keyword evidence="3" id="KW-1185">Reference proteome</keyword>
<dbReference type="Pfam" id="PF22658">
    <property type="entry name" value="YycE-like_N"/>
    <property type="match status" value="1"/>
</dbReference>
<dbReference type="InterPro" id="IPR058998">
    <property type="entry name" value="YycE-like_N"/>
</dbReference>
<dbReference type="SUPFAM" id="SSF54593">
    <property type="entry name" value="Glyoxalase/Bleomycin resistance protein/Dihydroxybiphenyl dioxygenase"/>
    <property type="match status" value="1"/>
</dbReference>
<proteinExistence type="predicted"/>
<protein>
    <recommendedName>
        <fullName evidence="1">VOC domain-containing protein</fullName>
    </recommendedName>
</protein>
<evidence type="ECO:0000313" key="3">
    <source>
        <dbReference type="Proteomes" id="UP000738359"/>
    </source>
</evidence>
<sequence>MSSMKHPATPILRFARPTTSLATALHFYQSALGLELVGMFDNHRGFDGRILSPGSSTAGTPAPWHIEFTFQHGNNESCRAPTKDNLLVLYLKDKAEVELRKARMMEHGYDPVESLNPYWDDNGITFEDPEGWRIVLSWMEWTL</sequence>
<dbReference type="OrthoDB" id="2338662at2759"/>
<dbReference type="PROSITE" id="PS51819">
    <property type="entry name" value="VOC"/>
    <property type="match status" value="1"/>
</dbReference>
<dbReference type="Gene3D" id="3.10.180.10">
    <property type="entry name" value="2,3-Dihydroxybiphenyl 1,2-Dioxygenase, domain 1"/>
    <property type="match status" value="1"/>
</dbReference>